<organism evidence="1">
    <name type="scientific">Arundo donax</name>
    <name type="common">Giant reed</name>
    <name type="synonym">Donax arundinaceus</name>
    <dbReference type="NCBI Taxonomy" id="35708"/>
    <lineage>
        <taxon>Eukaryota</taxon>
        <taxon>Viridiplantae</taxon>
        <taxon>Streptophyta</taxon>
        <taxon>Embryophyta</taxon>
        <taxon>Tracheophyta</taxon>
        <taxon>Spermatophyta</taxon>
        <taxon>Magnoliopsida</taxon>
        <taxon>Liliopsida</taxon>
        <taxon>Poales</taxon>
        <taxon>Poaceae</taxon>
        <taxon>PACMAD clade</taxon>
        <taxon>Arundinoideae</taxon>
        <taxon>Arundineae</taxon>
        <taxon>Arundo</taxon>
    </lineage>
</organism>
<dbReference type="AlphaFoldDB" id="A0A0A9AFH3"/>
<protein>
    <submittedName>
        <fullName evidence="1">Uncharacterized protein</fullName>
    </submittedName>
</protein>
<name>A0A0A9AFH3_ARUDO</name>
<dbReference type="EMBL" id="GBRH01252043">
    <property type="protein sequence ID" value="JAD45852.1"/>
    <property type="molecule type" value="Transcribed_RNA"/>
</dbReference>
<evidence type="ECO:0000313" key="1">
    <source>
        <dbReference type="EMBL" id="JAD45852.1"/>
    </source>
</evidence>
<sequence length="41" mass="4972">MKHRFLISQKRLQIRCCTVYMPTFKGSRMKETFVLFIYGGR</sequence>
<proteinExistence type="predicted"/>
<reference evidence="1" key="1">
    <citation type="submission" date="2014-09" db="EMBL/GenBank/DDBJ databases">
        <authorList>
            <person name="Magalhaes I.L.F."/>
            <person name="Oliveira U."/>
            <person name="Santos F.R."/>
            <person name="Vidigal T.H.D.A."/>
            <person name="Brescovit A.D."/>
            <person name="Santos A.J."/>
        </authorList>
    </citation>
    <scope>NUCLEOTIDE SEQUENCE</scope>
    <source>
        <tissue evidence="1">Shoot tissue taken approximately 20 cm above the soil surface</tissue>
    </source>
</reference>
<accession>A0A0A9AFH3</accession>
<reference evidence="1" key="2">
    <citation type="journal article" date="2015" name="Data Brief">
        <title>Shoot transcriptome of the giant reed, Arundo donax.</title>
        <authorList>
            <person name="Barrero R.A."/>
            <person name="Guerrero F.D."/>
            <person name="Moolhuijzen P."/>
            <person name="Goolsby J.A."/>
            <person name="Tidwell J."/>
            <person name="Bellgard S.E."/>
            <person name="Bellgard M.I."/>
        </authorList>
    </citation>
    <scope>NUCLEOTIDE SEQUENCE</scope>
    <source>
        <tissue evidence="1">Shoot tissue taken approximately 20 cm above the soil surface</tissue>
    </source>
</reference>